<dbReference type="eggNOG" id="KOG0239">
    <property type="taxonomic scope" value="Eukaryota"/>
</dbReference>
<dbReference type="PANTHER" id="PTHR47972">
    <property type="entry name" value="KINESIN-LIKE PROTEIN KLP-3"/>
    <property type="match status" value="1"/>
</dbReference>
<dbReference type="InterPro" id="IPR027417">
    <property type="entry name" value="P-loop_NTPase"/>
</dbReference>
<evidence type="ECO:0000256" key="5">
    <source>
        <dbReference type="SAM" id="MobiDB-lite"/>
    </source>
</evidence>
<dbReference type="GO" id="GO:0007018">
    <property type="term" value="P:microtubule-based movement"/>
    <property type="evidence" value="ECO:0007669"/>
    <property type="project" value="InterPro"/>
</dbReference>
<dbReference type="CDD" id="cd01366">
    <property type="entry name" value="KISc_C_terminal"/>
    <property type="match status" value="1"/>
</dbReference>
<dbReference type="InParanoid" id="F2UNT8"/>
<proteinExistence type="inferred from homology"/>
<keyword evidence="2 3" id="KW-0067">ATP-binding</keyword>
<accession>F2UNT8</accession>
<sequence>MAFRRPMVHRADIAEKMASREDDWTAELGFESDELDDDDKSSAEESEDDDDDDKAGVNFVEYLALQRSLKATTEKKTELHKALQQTRADLKRTRRQLDQSEQRNRMQRAIFEQAHAKKLLDKDNLIDNLKLSLEDLQAGAQQTEGLMKMVGQITDLTNEKKEYFEKAELLAADLQLAKEELSALESEHAERMEEKDAEIKDLQDQFDPVKAAKASGGAGPSALDNEEIEQLRKEAQELRSKLRDAEFQAKTGSAGVSSGDAAKFKSEIEALQRKNDELREDLRTAKSQAAKLQALSSSDADKDQRLTEELRQLQEELSQERTKLREAVRRADATAEELTTEKATHERLKTEFSDLKASLDAQKAALEASGDSQKSAQAQLQSLSSELAAEKSSHKAEKAAHADTRTALDTAKKQLAEVKDEIDRLKSDSDAQMRAERDKFADTLQNAKAAHASEIAELKQRAEDDMRDLKDRLGDVSKRVRPMAEAISFLAKNYKALSKEVRDLQGEIEPAVKQCKRDLLRTLADVDKQYKEMLRKYRKEMALRKKLHNQLVDLRGNIRVFGRVRPVISEDGKDASKVKIVVRTDQTDDQLIKVDRKGKTSTFELDHVFSPESKQEDVFEAAKDVIVSCIDGFNVCIFAYGQTGSGKTFTMDGPDANPGLNRRALQHLFDVIEDKKGDWSYEIEVSVLEIYNETIVDLLAEKRSKKGLEVRHGKEGPYVEGLSTHVVSNAEEVRQYFLQAQKLRATSSTDMNEHSSRSHALLIVFVTGTNLSTGVTTRGKLNLIDLAGSERVAKSGALDNAARFKEATNINKSLSCLGDVIHALGSKQKHVPYRNSKLTHLLQDSLGGSAKTIMVVQVAPVVKNVDESVNSLNFASRVRAVELGQAKKKTESAEVASLKKKLKELQSS</sequence>
<evidence type="ECO:0000256" key="1">
    <source>
        <dbReference type="ARBA" id="ARBA00022741"/>
    </source>
</evidence>
<dbReference type="OMA" id="SLQNQGW"/>
<dbReference type="PROSITE" id="PS00411">
    <property type="entry name" value="KINESIN_MOTOR_1"/>
    <property type="match status" value="1"/>
</dbReference>
<protein>
    <recommendedName>
        <fullName evidence="4">Kinesin-like protein</fullName>
    </recommendedName>
</protein>
<comment type="similarity">
    <text evidence="3 4">Belongs to the TRAFAC class myosin-kinesin ATPase superfamily. Kinesin family.</text>
</comment>
<dbReference type="InterPro" id="IPR036961">
    <property type="entry name" value="Kinesin_motor_dom_sf"/>
</dbReference>
<dbReference type="Gene3D" id="3.40.850.10">
    <property type="entry name" value="Kinesin motor domain"/>
    <property type="match status" value="1"/>
</dbReference>
<evidence type="ECO:0000256" key="2">
    <source>
        <dbReference type="ARBA" id="ARBA00022840"/>
    </source>
</evidence>
<reference evidence="7" key="1">
    <citation type="submission" date="2009-08" db="EMBL/GenBank/DDBJ databases">
        <title>Annotation of Salpingoeca rosetta.</title>
        <authorList>
            <consortium name="The Broad Institute Genome Sequencing Platform"/>
            <person name="Russ C."/>
            <person name="Cuomo C."/>
            <person name="Burger G."/>
            <person name="Gray M.W."/>
            <person name="Holland P.W.H."/>
            <person name="King N."/>
            <person name="Lang F.B.F."/>
            <person name="Roger A.J."/>
            <person name="Ruiz-Trillo I."/>
            <person name="Young S.K."/>
            <person name="Zeng Q."/>
            <person name="Gargeya S."/>
            <person name="Alvarado L."/>
            <person name="Berlin A."/>
            <person name="Chapman S.B."/>
            <person name="Chen Z."/>
            <person name="Freedman E."/>
            <person name="Gellesch M."/>
            <person name="Goldberg J."/>
            <person name="Griggs A."/>
            <person name="Gujja S."/>
            <person name="Heilman E."/>
            <person name="Heiman D."/>
            <person name="Howarth C."/>
            <person name="Mehta T."/>
            <person name="Neiman D."/>
            <person name="Pearson M."/>
            <person name="Roberts A."/>
            <person name="Saif S."/>
            <person name="Shea T."/>
            <person name="Shenoy N."/>
            <person name="Sisk P."/>
            <person name="Stolte C."/>
            <person name="Sykes S."/>
            <person name="White J."/>
            <person name="Yandava C."/>
            <person name="Haas B."/>
            <person name="Nusbaum C."/>
            <person name="Birren B."/>
        </authorList>
    </citation>
    <scope>NUCLEOTIDE SEQUENCE [LARGE SCALE GENOMIC DNA]</scope>
    <source>
        <strain evidence="7">ATCC 50818</strain>
    </source>
</reference>
<dbReference type="PRINTS" id="PR00380">
    <property type="entry name" value="KINESINHEAVY"/>
</dbReference>
<keyword evidence="1 3" id="KW-0547">Nucleotide-binding</keyword>
<feature type="region of interest" description="Disordered" evidence="5">
    <location>
        <begin position="185"/>
        <end position="263"/>
    </location>
</feature>
<dbReference type="InterPro" id="IPR027640">
    <property type="entry name" value="Kinesin-like_fam"/>
</dbReference>
<dbReference type="GeneID" id="16069606"/>
<evidence type="ECO:0000256" key="4">
    <source>
        <dbReference type="RuleBase" id="RU000394"/>
    </source>
</evidence>
<feature type="compositionally biased region" description="Acidic residues" evidence="5">
    <location>
        <begin position="30"/>
        <end position="53"/>
    </location>
</feature>
<feature type="region of interest" description="Disordered" evidence="5">
    <location>
        <begin position="316"/>
        <end position="350"/>
    </location>
</feature>
<feature type="region of interest" description="Disordered" evidence="5">
    <location>
        <begin position="1"/>
        <end position="55"/>
    </location>
</feature>
<organism evidence="8">
    <name type="scientific">Salpingoeca rosetta (strain ATCC 50818 / BSB-021)</name>
    <dbReference type="NCBI Taxonomy" id="946362"/>
    <lineage>
        <taxon>Eukaryota</taxon>
        <taxon>Choanoflagellata</taxon>
        <taxon>Craspedida</taxon>
        <taxon>Salpingoecidae</taxon>
        <taxon>Salpingoeca</taxon>
    </lineage>
</organism>
<dbReference type="GO" id="GO:0008017">
    <property type="term" value="F:microtubule binding"/>
    <property type="evidence" value="ECO:0007669"/>
    <property type="project" value="InterPro"/>
</dbReference>
<feature type="compositionally biased region" description="Basic and acidic residues" evidence="5">
    <location>
        <begin position="229"/>
        <end position="247"/>
    </location>
</feature>
<dbReference type="AlphaFoldDB" id="F2UNT8"/>
<dbReference type="PANTHER" id="PTHR47972:SF28">
    <property type="entry name" value="KINESIN-LIKE PROTEIN KLP-3"/>
    <property type="match status" value="1"/>
</dbReference>
<feature type="region of interest" description="Disordered" evidence="5">
    <location>
        <begin position="84"/>
        <end position="103"/>
    </location>
</feature>
<dbReference type="EMBL" id="GL832985">
    <property type="protein sequence ID" value="EGD79293.1"/>
    <property type="molecule type" value="Genomic_DNA"/>
</dbReference>
<dbReference type="InterPro" id="IPR001752">
    <property type="entry name" value="Kinesin_motor_dom"/>
</dbReference>
<dbReference type="Pfam" id="PF00225">
    <property type="entry name" value="Kinesin"/>
    <property type="match status" value="1"/>
</dbReference>
<feature type="compositionally biased region" description="Low complexity" evidence="5">
    <location>
        <begin position="372"/>
        <end position="387"/>
    </location>
</feature>
<dbReference type="SMART" id="SM00129">
    <property type="entry name" value="KISc"/>
    <property type="match status" value="1"/>
</dbReference>
<dbReference type="GO" id="GO:0003777">
    <property type="term" value="F:microtubule motor activity"/>
    <property type="evidence" value="ECO:0007669"/>
    <property type="project" value="InterPro"/>
</dbReference>
<feature type="compositionally biased region" description="Basic and acidic residues" evidence="5">
    <location>
        <begin position="9"/>
        <end position="23"/>
    </location>
</feature>
<dbReference type="SUPFAM" id="SSF52540">
    <property type="entry name" value="P-loop containing nucleoside triphosphate hydrolases"/>
    <property type="match status" value="1"/>
</dbReference>
<feature type="domain" description="Kinesin motor" evidence="6">
    <location>
        <begin position="557"/>
        <end position="881"/>
    </location>
</feature>
<feature type="compositionally biased region" description="Basic and acidic residues" evidence="5">
    <location>
        <begin position="185"/>
        <end position="203"/>
    </location>
</feature>
<dbReference type="Gene3D" id="1.10.287.1490">
    <property type="match status" value="1"/>
</dbReference>
<keyword evidence="4" id="KW-0493">Microtubule</keyword>
<dbReference type="InterPro" id="IPR019821">
    <property type="entry name" value="Kinesin_motor_CS"/>
</dbReference>
<feature type="compositionally biased region" description="Basic and acidic residues" evidence="5">
    <location>
        <begin position="88"/>
        <end position="103"/>
    </location>
</feature>
<evidence type="ECO:0000256" key="3">
    <source>
        <dbReference type="PROSITE-ProRule" id="PRU00283"/>
    </source>
</evidence>
<feature type="binding site" evidence="3">
    <location>
        <begin position="641"/>
        <end position="648"/>
    </location>
    <ligand>
        <name>ATP</name>
        <dbReference type="ChEBI" id="CHEBI:30616"/>
    </ligand>
</feature>
<evidence type="ECO:0000313" key="7">
    <source>
        <dbReference type="EMBL" id="EGD79293.1"/>
    </source>
</evidence>
<evidence type="ECO:0000313" key="8">
    <source>
        <dbReference type="Proteomes" id="UP000007799"/>
    </source>
</evidence>
<dbReference type="STRING" id="946362.F2UNT8"/>
<dbReference type="PROSITE" id="PS50067">
    <property type="entry name" value="KINESIN_MOTOR_2"/>
    <property type="match status" value="1"/>
</dbReference>
<keyword evidence="8" id="KW-1185">Reference proteome</keyword>
<keyword evidence="3 4" id="KW-0505">Motor protein</keyword>
<dbReference type="OrthoDB" id="3176171at2759"/>
<feature type="compositionally biased region" description="Basic and acidic residues" evidence="5">
    <location>
        <begin position="388"/>
        <end position="407"/>
    </location>
</feature>
<dbReference type="GO" id="GO:0005524">
    <property type="term" value="F:ATP binding"/>
    <property type="evidence" value="ECO:0007669"/>
    <property type="project" value="UniProtKB-UniRule"/>
</dbReference>
<gene>
    <name evidence="7" type="ORF">PTSG_09709</name>
</gene>
<dbReference type="Proteomes" id="UP000007799">
    <property type="component" value="Unassembled WGS sequence"/>
</dbReference>
<dbReference type="RefSeq" id="XP_004989064.1">
    <property type="nucleotide sequence ID" value="XM_004989007.1"/>
</dbReference>
<feature type="region of interest" description="Disordered" evidence="5">
    <location>
        <begin position="363"/>
        <end position="407"/>
    </location>
</feature>
<dbReference type="FunFam" id="3.40.850.10:FF:000113">
    <property type="entry name" value="Kinesin-like protein"/>
    <property type="match status" value="1"/>
</dbReference>
<dbReference type="GO" id="GO:0005874">
    <property type="term" value="C:microtubule"/>
    <property type="evidence" value="ECO:0007669"/>
    <property type="project" value="UniProtKB-KW"/>
</dbReference>
<evidence type="ECO:0000259" key="6">
    <source>
        <dbReference type="PROSITE" id="PS50067"/>
    </source>
</evidence>
<name>F2UNT8_SALR5</name>
<dbReference type="KEGG" id="sre:PTSG_09709"/>
<dbReference type="FunCoup" id="F2UNT8">
    <property type="interactions" value="192"/>
</dbReference>